<name>A0A7R9MG61_9ACAR</name>
<evidence type="ECO:0000256" key="1">
    <source>
        <dbReference type="ARBA" id="ARBA00001971"/>
    </source>
</evidence>
<dbReference type="InterPro" id="IPR050476">
    <property type="entry name" value="Insect_CytP450_Detox"/>
</dbReference>
<evidence type="ECO:0000256" key="3">
    <source>
        <dbReference type="ARBA" id="ARBA00004406"/>
    </source>
</evidence>
<dbReference type="Pfam" id="PF00067">
    <property type="entry name" value="p450"/>
    <property type="match status" value="1"/>
</dbReference>
<keyword evidence="9 14" id="KW-0560">Oxidoreductase</keyword>
<dbReference type="Gene3D" id="1.10.630.10">
    <property type="entry name" value="Cytochrome P450"/>
    <property type="match status" value="1"/>
</dbReference>
<keyword evidence="8" id="KW-0492">Microsome</keyword>
<dbReference type="GO" id="GO:0016705">
    <property type="term" value="F:oxidoreductase activity, acting on paired donors, with incorporation or reduction of molecular oxygen"/>
    <property type="evidence" value="ECO:0007669"/>
    <property type="project" value="InterPro"/>
</dbReference>
<dbReference type="GO" id="GO:0004497">
    <property type="term" value="F:monooxygenase activity"/>
    <property type="evidence" value="ECO:0007669"/>
    <property type="project" value="UniProtKB-KW"/>
</dbReference>
<comment type="cofactor">
    <cofactor evidence="1 13">
        <name>heme</name>
        <dbReference type="ChEBI" id="CHEBI:30413"/>
    </cofactor>
</comment>
<sequence length="497" mass="56574">RGPKPVIGFGNILHKFLKPITSLEVQWIHEFGTIYGIFEGNRPILTVADPELIKSILVTDFHVFNDREGNPLFNSKAHPILGQNLEAMAGDEWRRVRTVLSPTFSASRMRKMFFQMRECVDSMVTELDTRVTTTSQSYTEVDIIDVFDRLSADIVTTCLYSFKLNPWADTSANQFVVNVTHVFTPSRLRLLLYTLLPKYMLTALGVKHPVRDSANEYFISMTRHMIAERKRNTSNNYNDFIDLAINAGNNNTEGYSQGTGDHNISATNGSDSVKKGIKRGDSYMSEDEALANSWIFLNTGCKVVSTALAFLVYELALHPNHQQRLYEEVKGCVGTGDKGIDFESISQMPFLEAVINESQRLHTISIRMRRTAVADYMLGDTGITIRKGDAVEIPVHGVHQYEHYYPNSNVFNPYRFMPHNKDKLVPNTYIPFSLGNRQCIAMRFVLLELKTTLIHLIMRYKFVTTVHTDRPLRLLSSIFHHSPQRLLLGLERRVAGN</sequence>
<keyword evidence="10 13" id="KW-0408">Iron</keyword>
<evidence type="ECO:0000256" key="2">
    <source>
        <dbReference type="ARBA" id="ARBA00004174"/>
    </source>
</evidence>
<evidence type="ECO:0000256" key="13">
    <source>
        <dbReference type="PIRSR" id="PIRSR602401-1"/>
    </source>
</evidence>
<dbReference type="OrthoDB" id="3945418at2759"/>
<comment type="similarity">
    <text evidence="4 14">Belongs to the cytochrome P450 family.</text>
</comment>
<evidence type="ECO:0000256" key="12">
    <source>
        <dbReference type="ARBA" id="ARBA00023136"/>
    </source>
</evidence>
<evidence type="ECO:0000256" key="4">
    <source>
        <dbReference type="ARBA" id="ARBA00010617"/>
    </source>
</evidence>
<evidence type="ECO:0000256" key="9">
    <source>
        <dbReference type="ARBA" id="ARBA00023002"/>
    </source>
</evidence>
<evidence type="ECO:0000313" key="16">
    <source>
        <dbReference type="Proteomes" id="UP000728032"/>
    </source>
</evidence>
<dbReference type="Proteomes" id="UP000728032">
    <property type="component" value="Unassembled WGS sequence"/>
</dbReference>
<dbReference type="GO" id="GO:0020037">
    <property type="term" value="F:heme binding"/>
    <property type="evidence" value="ECO:0007669"/>
    <property type="project" value="InterPro"/>
</dbReference>
<evidence type="ECO:0000256" key="8">
    <source>
        <dbReference type="ARBA" id="ARBA00022848"/>
    </source>
</evidence>
<dbReference type="FunFam" id="1.10.630.10:FF:000182">
    <property type="entry name" value="Cytochrome P450 3A4"/>
    <property type="match status" value="1"/>
</dbReference>
<dbReference type="PANTHER" id="PTHR24292:SF54">
    <property type="entry name" value="CYP9F3-RELATED"/>
    <property type="match status" value="1"/>
</dbReference>
<dbReference type="InterPro" id="IPR036396">
    <property type="entry name" value="Cyt_P450_sf"/>
</dbReference>
<gene>
    <name evidence="15" type="ORF">ONB1V03_LOCUS15895</name>
</gene>
<evidence type="ECO:0000256" key="10">
    <source>
        <dbReference type="ARBA" id="ARBA00023004"/>
    </source>
</evidence>
<keyword evidence="11 14" id="KW-0503">Monooxygenase</keyword>
<feature type="non-terminal residue" evidence="15">
    <location>
        <position position="497"/>
    </location>
</feature>
<dbReference type="GO" id="GO:0005506">
    <property type="term" value="F:iron ion binding"/>
    <property type="evidence" value="ECO:0007669"/>
    <property type="project" value="InterPro"/>
</dbReference>
<keyword evidence="7" id="KW-0256">Endoplasmic reticulum</keyword>
<organism evidence="15">
    <name type="scientific">Oppiella nova</name>
    <dbReference type="NCBI Taxonomy" id="334625"/>
    <lineage>
        <taxon>Eukaryota</taxon>
        <taxon>Metazoa</taxon>
        <taxon>Ecdysozoa</taxon>
        <taxon>Arthropoda</taxon>
        <taxon>Chelicerata</taxon>
        <taxon>Arachnida</taxon>
        <taxon>Acari</taxon>
        <taxon>Acariformes</taxon>
        <taxon>Sarcoptiformes</taxon>
        <taxon>Oribatida</taxon>
        <taxon>Brachypylina</taxon>
        <taxon>Oppioidea</taxon>
        <taxon>Oppiidae</taxon>
        <taxon>Oppiella</taxon>
    </lineage>
</organism>
<comment type="subcellular location">
    <subcellularLocation>
        <location evidence="3">Endoplasmic reticulum membrane</location>
        <topology evidence="3">Peripheral membrane protein</topology>
    </subcellularLocation>
    <subcellularLocation>
        <location evidence="2">Microsome membrane</location>
        <topology evidence="2">Peripheral membrane protein</topology>
    </subcellularLocation>
</comment>
<evidence type="ECO:0000256" key="7">
    <source>
        <dbReference type="ARBA" id="ARBA00022824"/>
    </source>
</evidence>
<evidence type="ECO:0000256" key="14">
    <source>
        <dbReference type="RuleBase" id="RU000461"/>
    </source>
</evidence>
<keyword evidence="6 13" id="KW-0479">Metal-binding</keyword>
<dbReference type="PRINTS" id="PR00385">
    <property type="entry name" value="P450"/>
</dbReference>
<keyword evidence="5 13" id="KW-0349">Heme</keyword>
<evidence type="ECO:0000256" key="11">
    <source>
        <dbReference type="ARBA" id="ARBA00023033"/>
    </source>
</evidence>
<accession>A0A7R9MG61</accession>
<dbReference type="InterPro" id="IPR002401">
    <property type="entry name" value="Cyt_P450_E_grp-I"/>
</dbReference>
<keyword evidence="12" id="KW-0472">Membrane</keyword>
<evidence type="ECO:0000256" key="5">
    <source>
        <dbReference type="ARBA" id="ARBA00022617"/>
    </source>
</evidence>
<dbReference type="PANTHER" id="PTHR24292">
    <property type="entry name" value="CYTOCHROME P450"/>
    <property type="match status" value="1"/>
</dbReference>
<dbReference type="EMBL" id="CAJPVJ010017065">
    <property type="protein sequence ID" value="CAG2176461.1"/>
    <property type="molecule type" value="Genomic_DNA"/>
</dbReference>
<dbReference type="PROSITE" id="PS00086">
    <property type="entry name" value="CYTOCHROME_P450"/>
    <property type="match status" value="1"/>
</dbReference>
<dbReference type="SUPFAM" id="SSF48264">
    <property type="entry name" value="Cytochrome P450"/>
    <property type="match status" value="1"/>
</dbReference>
<dbReference type="AlphaFoldDB" id="A0A7R9MG61"/>
<evidence type="ECO:0008006" key="17">
    <source>
        <dbReference type="Google" id="ProtNLM"/>
    </source>
</evidence>
<dbReference type="InterPro" id="IPR001128">
    <property type="entry name" value="Cyt_P450"/>
</dbReference>
<evidence type="ECO:0000313" key="15">
    <source>
        <dbReference type="EMBL" id="CAD7659299.1"/>
    </source>
</evidence>
<keyword evidence="16" id="KW-1185">Reference proteome</keyword>
<reference evidence="15" key="1">
    <citation type="submission" date="2020-11" db="EMBL/GenBank/DDBJ databases">
        <authorList>
            <person name="Tran Van P."/>
        </authorList>
    </citation>
    <scope>NUCLEOTIDE SEQUENCE</scope>
</reference>
<dbReference type="GO" id="GO:0005789">
    <property type="term" value="C:endoplasmic reticulum membrane"/>
    <property type="evidence" value="ECO:0007669"/>
    <property type="project" value="UniProtKB-SubCell"/>
</dbReference>
<dbReference type="EMBL" id="OC931890">
    <property type="protein sequence ID" value="CAD7659299.1"/>
    <property type="molecule type" value="Genomic_DNA"/>
</dbReference>
<evidence type="ECO:0000256" key="6">
    <source>
        <dbReference type="ARBA" id="ARBA00022723"/>
    </source>
</evidence>
<dbReference type="PRINTS" id="PR00463">
    <property type="entry name" value="EP450I"/>
</dbReference>
<dbReference type="InterPro" id="IPR017972">
    <property type="entry name" value="Cyt_P450_CS"/>
</dbReference>
<feature type="binding site" description="axial binding residue" evidence="13">
    <location>
        <position position="439"/>
    </location>
    <ligand>
        <name>heme</name>
        <dbReference type="ChEBI" id="CHEBI:30413"/>
    </ligand>
    <ligandPart>
        <name>Fe</name>
        <dbReference type="ChEBI" id="CHEBI:18248"/>
    </ligandPart>
</feature>
<proteinExistence type="inferred from homology"/>
<protein>
    <recommendedName>
        <fullName evidence="17">Cytochrome P450</fullName>
    </recommendedName>
</protein>